<proteinExistence type="predicted"/>
<dbReference type="RefSeq" id="WP_062149206.1">
    <property type="nucleotide sequence ID" value="NZ_CP013002.1"/>
</dbReference>
<evidence type="ECO:0000313" key="3">
    <source>
        <dbReference type="Proteomes" id="UP000056905"/>
    </source>
</evidence>
<organism evidence="2 3">
    <name type="scientific">Caulobacter henricii</name>
    <dbReference type="NCBI Taxonomy" id="69395"/>
    <lineage>
        <taxon>Bacteria</taxon>
        <taxon>Pseudomonadati</taxon>
        <taxon>Pseudomonadota</taxon>
        <taxon>Alphaproteobacteria</taxon>
        <taxon>Caulobacterales</taxon>
        <taxon>Caulobacteraceae</taxon>
        <taxon>Caulobacter</taxon>
    </lineage>
</organism>
<evidence type="ECO:0000256" key="1">
    <source>
        <dbReference type="SAM" id="SignalP"/>
    </source>
</evidence>
<feature type="chain" id="PRO_5006052695" description="DUF4861 domain-containing protein" evidence="1">
    <location>
        <begin position="20"/>
        <end position="453"/>
    </location>
</feature>
<gene>
    <name evidence="2" type="ORF">AQ619_14650</name>
</gene>
<evidence type="ECO:0008006" key="4">
    <source>
        <dbReference type="Google" id="ProtNLM"/>
    </source>
</evidence>
<feature type="signal peptide" evidence="1">
    <location>
        <begin position="1"/>
        <end position="19"/>
    </location>
</feature>
<dbReference type="EMBL" id="CP013002">
    <property type="protein sequence ID" value="ALL14485.1"/>
    <property type="molecule type" value="Genomic_DNA"/>
</dbReference>
<name>A0A0P0P268_9CAUL</name>
<sequence length="453" mass="49953">MRALGFAALLLLTAGPALAQDPWYVQGEFKPVQRIAIQVQNPLDVARTDSPVVIQRADLVPLHDVHELQMTLVDPRGTPNPEPSAQKRALEGAHGQVAEANGHAFPYQFDDLDGDGLWDELFFMADFAPRETRTFYVYLGMQQRGWNPHRTHAAIGSYMRHTVPFWESANIGWKLWYPTDIDVYGKRKPQLMSNRLYMENLDGYAVSLIDPGLGSDIMSVANSFGGGGIGLIEDPAHPEKVSRPRFGPGTTENFNGGPLSSTRYAFSVVANGPVRSMVRIRTMNWTTGLGTYDLEQVYTAYAGEDYTTAELAFTRWPKSASPPRLVVGIRKRATEDSFVQQGGMVVSAGAELIRNPDDLARVQADMAVAYAGSAVVVPDRFAPAYAFLPAYEGNHLMTAPLPADGRFRYLLASGWSEGETRKTASAFTDYVRVVAREYNAPVTFAGLKREARP</sequence>
<dbReference type="KEGG" id="chq:AQ619_14650"/>
<dbReference type="Pfam" id="PF16153">
    <property type="entry name" value="DUF4861"/>
    <property type="match status" value="1"/>
</dbReference>
<keyword evidence="1" id="KW-0732">Signal</keyword>
<dbReference type="STRING" id="69395.AQ619_14650"/>
<protein>
    <recommendedName>
        <fullName evidence="4">DUF4861 domain-containing protein</fullName>
    </recommendedName>
</protein>
<keyword evidence="3" id="KW-1185">Reference proteome</keyword>
<dbReference type="Proteomes" id="UP000056905">
    <property type="component" value="Chromosome"/>
</dbReference>
<dbReference type="InterPro" id="IPR032342">
    <property type="entry name" value="DUF4861"/>
</dbReference>
<reference evidence="2 3" key="1">
    <citation type="submission" date="2015-10" db="EMBL/GenBank/DDBJ databases">
        <title>Conservation of the essential genome among Caulobacter and Brevundimonas species.</title>
        <authorList>
            <person name="Scott D."/>
            <person name="Ely B."/>
        </authorList>
    </citation>
    <scope>NUCLEOTIDE SEQUENCE [LARGE SCALE GENOMIC DNA]</scope>
    <source>
        <strain evidence="2 3">CB4</strain>
    </source>
</reference>
<evidence type="ECO:0000313" key="2">
    <source>
        <dbReference type="EMBL" id="ALL14485.1"/>
    </source>
</evidence>
<dbReference type="AlphaFoldDB" id="A0A0P0P268"/>
<dbReference type="OrthoDB" id="9800230at2"/>
<accession>A0A0P0P268</accession>